<evidence type="ECO:0000313" key="9">
    <source>
        <dbReference type="Proteomes" id="UP001418222"/>
    </source>
</evidence>
<dbReference type="GO" id="GO:0000976">
    <property type="term" value="F:transcription cis-regulatory region binding"/>
    <property type="evidence" value="ECO:0007669"/>
    <property type="project" value="TreeGrafter"/>
</dbReference>
<feature type="domain" description="BZIP" evidence="7">
    <location>
        <begin position="8"/>
        <end position="71"/>
    </location>
</feature>
<evidence type="ECO:0000256" key="5">
    <source>
        <dbReference type="ARBA" id="ARBA00023242"/>
    </source>
</evidence>
<dbReference type="InterPro" id="IPR046347">
    <property type="entry name" value="bZIP_sf"/>
</dbReference>
<dbReference type="CDD" id="cd14702">
    <property type="entry name" value="bZIP_plant_GBF1"/>
    <property type="match status" value="1"/>
</dbReference>
<dbReference type="GO" id="GO:0005634">
    <property type="term" value="C:nucleus"/>
    <property type="evidence" value="ECO:0007669"/>
    <property type="project" value="UniProtKB-SubCell"/>
</dbReference>
<dbReference type="SMART" id="SM00338">
    <property type="entry name" value="BRLZ"/>
    <property type="match status" value="1"/>
</dbReference>
<dbReference type="SUPFAM" id="SSF57959">
    <property type="entry name" value="Leucine zipper domain"/>
    <property type="match status" value="1"/>
</dbReference>
<dbReference type="GO" id="GO:0046982">
    <property type="term" value="F:protein heterodimerization activity"/>
    <property type="evidence" value="ECO:0007669"/>
    <property type="project" value="UniProtKB-ARBA"/>
</dbReference>
<evidence type="ECO:0000256" key="2">
    <source>
        <dbReference type="ARBA" id="ARBA00023015"/>
    </source>
</evidence>
<dbReference type="PANTHER" id="PTHR45764:SF38">
    <property type="entry name" value="BZIP TRANSCRIPTION FACTOR 44"/>
    <property type="match status" value="1"/>
</dbReference>
<name>A0AAP0GET0_9ASPA</name>
<dbReference type="GO" id="GO:0045893">
    <property type="term" value="P:positive regulation of DNA-templated transcription"/>
    <property type="evidence" value="ECO:0007669"/>
    <property type="project" value="TreeGrafter"/>
</dbReference>
<keyword evidence="9" id="KW-1185">Reference proteome</keyword>
<comment type="caution">
    <text evidence="8">The sequence shown here is derived from an EMBL/GenBank/DDBJ whole genome shotgun (WGS) entry which is preliminary data.</text>
</comment>
<evidence type="ECO:0000256" key="1">
    <source>
        <dbReference type="ARBA" id="ARBA00004123"/>
    </source>
</evidence>
<reference evidence="8 9" key="1">
    <citation type="journal article" date="2022" name="Nat. Plants">
        <title>Genomes of leafy and leafless Platanthera orchids illuminate the evolution of mycoheterotrophy.</title>
        <authorList>
            <person name="Li M.H."/>
            <person name="Liu K.W."/>
            <person name="Li Z."/>
            <person name="Lu H.C."/>
            <person name="Ye Q.L."/>
            <person name="Zhang D."/>
            <person name="Wang J.Y."/>
            <person name="Li Y.F."/>
            <person name="Zhong Z.M."/>
            <person name="Liu X."/>
            <person name="Yu X."/>
            <person name="Liu D.K."/>
            <person name="Tu X.D."/>
            <person name="Liu B."/>
            <person name="Hao Y."/>
            <person name="Liao X.Y."/>
            <person name="Jiang Y.T."/>
            <person name="Sun W.H."/>
            <person name="Chen J."/>
            <person name="Chen Y.Q."/>
            <person name="Ai Y."/>
            <person name="Zhai J.W."/>
            <person name="Wu S.S."/>
            <person name="Zhou Z."/>
            <person name="Hsiao Y.Y."/>
            <person name="Wu W.L."/>
            <person name="Chen Y.Y."/>
            <person name="Lin Y.F."/>
            <person name="Hsu J.L."/>
            <person name="Li C.Y."/>
            <person name="Wang Z.W."/>
            <person name="Zhao X."/>
            <person name="Zhong W.Y."/>
            <person name="Ma X.K."/>
            <person name="Ma L."/>
            <person name="Huang J."/>
            <person name="Chen G.Z."/>
            <person name="Huang M.Z."/>
            <person name="Huang L."/>
            <person name="Peng D.H."/>
            <person name="Luo Y.B."/>
            <person name="Zou S.Q."/>
            <person name="Chen S.P."/>
            <person name="Lan S."/>
            <person name="Tsai W.C."/>
            <person name="Van de Peer Y."/>
            <person name="Liu Z.J."/>
        </authorList>
    </citation>
    <scope>NUCLEOTIDE SEQUENCE [LARGE SCALE GENOMIC DNA]</scope>
    <source>
        <strain evidence="8">Lor287</strain>
    </source>
</reference>
<keyword evidence="4" id="KW-0804">Transcription</keyword>
<dbReference type="Pfam" id="PF00170">
    <property type="entry name" value="bZIP_1"/>
    <property type="match status" value="1"/>
</dbReference>
<keyword evidence="2" id="KW-0805">Transcription regulation</keyword>
<organism evidence="8 9">
    <name type="scientific">Platanthera zijinensis</name>
    <dbReference type="NCBI Taxonomy" id="2320716"/>
    <lineage>
        <taxon>Eukaryota</taxon>
        <taxon>Viridiplantae</taxon>
        <taxon>Streptophyta</taxon>
        <taxon>Embryophyta</taxon>
        <taxon>Tracheophyta</taxon>
        <taxon>Spermatophyta</taxon>
        <taxon>Magnoliopsida</taxon>
        <taxon>Liliopsida</taxon>
        <taxon>Asparagales</taxon>
        <taxon>Orchidaceae</taxon>
        <taxon>Orchidoideae</taxon>
        <taxon>Orchideae</taxon>
        <taxon>Orchidinae</taxon>
        <taxon>Platanthera</taxon>
    </lineage>
</organism>
<dbReference type="Gene3D" id="1.20.5.170">
    <property type="match status" value="1"/>
</dbReference>
<evidence type="ECO:0000259" key="7">
    <source>
        <dbReference type="PROSITE" id="PS50217"/>
    </source>
</evidence>
<dbReference type="InterPro" id="IPR004827">
    <property type="entry name" value="bZIP"/>
</dbReference>
<evidence type="ECO:0000256" key="6">
    <source>
        <dbReference type="SAM" id="MobiDB-lite"/>
    </source>
</evidence>
<dbReference type="Proteomes" id="UP001418222">
    <property type="component" value="Unassembled WGS sequence"/>
</dbReference>
<comment type="subcellular location">
    <subcellularLocation>
        <location evidence="1">Nucleus</location>
    </subcellularLocation>
</comment>
<proteinExistence type="predicted"/>
<dbReference type="AlphaFoldDB" id="A0AAP0GET0"/>
<dbReference type="InterPro" id="IPR045314">
    <property type="entry name" value="bZIP_plant_GBF1"/>
</dbReference>
<accession>A0AAP0GET0</accession>
<feature type="region of interest" description="Disordered" evidence="6">
    <location>
        <begin position="17"/>
        <end position="37"/>
    </location>
</feature>
<keyword evidence="5" id="KW-0539">Nucleus</keyword>
<dbReference type="PROSITE" id="PS50217">
    <property type="entry name" value="BZIP"/>
    <property type="match status" value="1"/>
</dbReference>
<keyword evidence="3" id="KW-0238">DNA-binding</keyword>
<dbReference type="PANTHER" id="PTHR45764">
    <property type="entry name" value="BZIP TRANSCRIPTION FACTOR 44"/>
    <property type="match status" value="1"/>
</dbReference>
<sequence length="123" mass="14392">MEEELLLDLRKRKRMLSNRESARRSRMRKQQHSENLVSQAAQLREANRRISAQVRMIAERCGRVEAENRVIRTQAMELAERLRSVSSLLRLMEAVEISDPILNPWQLPFPAPPIKASADVFQW</sequence>
<evidence type="ECO:0000256" key="4">
    <source>
        <dbReference type="ARBA" id="ARBA00023163"/>
    </source>
</evidence>
<gene>
    <name evidence="8" type="ORF">KSP39_PZI002674</name>
</gene>
<dbReference type="EMBL" id="JBBWWQ010000002">
    <property type="protein sequence ID" value="KAK8954907.1"/>
    <property type="molecule type" value="Genomic_DNA"/>
</dbReference>
<dbReference type="PROSITE" id="PS00036">
    <property type="entry name" value="BZIP_BASIC"/>
    <property type="match status" value="1"/>
</dbReference>
<protein>
    <recommendedName>
        <fullName evidence="7">BZIP domain-containing protein</fullName>
    </recommendedName>
</protein>
<evidence type="ECO:0000313" key="8">
    <source>
        <dbReference type="EMBL" id="KAK8954907.1"/>
    </source>
</evidence>
<evidence type="ECO:0000256" key="3">
    <source>
        <dbReference type="ARBA" id="ARBA00023125"/>
    </source>
</evidence>
<dbReference type="FunFam" id="1.20.5.170:FF:000020">
    <property type="entry name" value="BZIP transcription factor"/>
    <property type="match status" value="1"/>
</dbReference>
<dbReference type="GO" id="GO:0003700">
    <property type="term" value="F:DNA-binding transcription factor activity"/>
    <property type="evidence" value="ECO:0007669"/>
    <property type="project" value="InterPro"/>
</dbReference>